<accession>G7YGG5</accession>
<reference evidence="2" key="1">
    <citation type="journal article" date="2011" name="Genome Biol.">
        <title>The draft genome of the carcinogenic human liver fluke Clonorchis sinensis.</title>
        <authorList>
            <person name="Wang X."/>
            <person name="Chen W."/>
            <person name="Huang Y."/>
            <person name="Sun J."/>
            <person name="Men J."/>
            <person name="Liu H."/>
            <person name="Luo F."/>
            <person name="Guo L."/>
            <person name="Lv X."/>
            <person name="Deng C."/>
            <person name="Zhou C."/>
            <person name="Fan Y."/>
            <person name="Li X."/>
            <person name="Huang L."/>
            <person name="Hu Y."/>
            <person name="Liang C."/>
            <person name="Hu X."/>
            <person name="Xu J."/>
            <person name="Yu X."/>
        </authorList>
    </citation>
    <scope>NUCLEOTIDE SEQUENCE [LARGE SCALE GENOMIC DNA]</scope>
    <source>
        <strain evidence="2">Henan</strain>
    </source>
</reference>
<dbReference type="EMBL" id="DF143234">
    <property type="protein sequence ID" value="GAA52048.1"/>
    <property type="molecule type" value="Genomic_DNA"/>
</dbReference>
<protein>
    <submittedName>
        <fullName evidence="2">Uncharacterized protein</fullName>
    </submittedName>
</protein>
<keyword evidence="3" id="KW-1185">Reference proteome</keyword>
<keyword evidence="1" id="KW-0812">Transmembrane</keyword>
<keyword evidence="1" id="KW-1133">Transmembrane helix</keyword>
<organism evidence="2 3">
    <name type="scientific">Clonorchis sinensis</name>
    <name type="common">Chinese liver fluke</name>
    <dbReference type="NCBI Taxonomy" id="79923"/>
    <lineage>
        <taxon>Eukaryota</taxon>
        <taxon>Metazoa</taxon>
        <taxon>Spiralia</taxon>
        <taxon>Lophotrochozoa</taxon>
        <taxon>Platyhelminthes</taxon>
        <taxon>Trematoda</taxon>
        <taxon>Digenea</taxon>
        <taxon>Opisthorchiida</taxon>
        <taxon>Opisthorchiata</taxon>
        <taxon>Opisthorchiidae</taxon>
        <taxon>Clonorchis</taxon>
    </lineage>
</organism>
<evidence type="ECO:0000313" key="2">
    <source>
        <dbReference type="EMBL" id="GAA52048.1"/>
    </source>
</evidence>
<evidence type="ECO:0000313" key="3">
    <source>
        <dbReference type="Proteomes" id="UP000008909"/>
    </source>
</evidence>
<dbReference type="AlphaFoldDB" id="G7YGG5"/>
<feature type="transmembrane region" description="Helical" evidence="1">
    <location>
        <begin position="188"/>
        <end position="211"/>
    </location>
</feature>
<reference key="2">
    <citation type="submission" date="2011-10" db="EMBL/GenBank/DDBJ databases">
        <title>The genome and transcriptome sequence of Clonorchis sinensis provide insights into the carcinogenic liver fluke.</title>
        <authorList>
            <person name="Wang X."/>
            <person name="Huang Y."/>
            <person name="Chen W."/>
            <person name="Liu H."/>
            <person name="Guo L."/>
            <person name="Chen Y."/>
            <person name="Luo F."/>
            <person name="Zhou W."/>
            <person name="Sun J."/>
            <person name="Mao Q."/>
            <person name="Liang P."/>
            <person name="Zhou C."/>
            <person name="Tian Y."/>
            <person name="Men J."/>
            <person name="Lv X."/>
            <person name="Huang L."/>
            <person name="Zhou J."/>
            <person name="Hu Y."/>
            <person name="Li R."/>
            <person name="Zhang F."/>
            <person name="Lei H."/>
            <person name="Li X."/>
            <person name="Hu X."/>
            <person name="Liang C."/>
            <person name="Xu J."/>
            <person name="Wu Z."/>
            <person name="Yu X."/>
        </authorList>
    </citation>
    <scope>NUCLEOTIDE SEQUENCE</scope>
    <source>
        <strain>Henan</strain>
    </source>
</reference>
<proteinExistence type="predicted"/>
<dbReference type="Proteomes" id="UP000008909">
    <property type="component" value="Unassembled WGS sequence"/>
</dbReference>
<gene>
    <name evidence="2" type="ORF">CLF_107265</name>
</gene>
<sequence>MNHTSGHLSNESCNPIYGNYSCSRLRNLHIRAHAAHFVQNFSPFGRKTLNELSDAFNSCSGQADGNTFCAKPRSDPSATFMQQWPPNDTQLFLTDPSNGHQIEPCHNELLDVRYKMTYRIPCMHITSSLKGLLLSWFRYSVLSILEKRRSINQLVDMHVKLGALILFGLLYTLAGLAALRSLKVRSTFLLGLQIFALLILTVVVVATLYGVATQWIATMPIGVSFSVQEFNPGDPKNMAMANIQNVLKCCGRECLEPGNITNERFSRVPGLSGKSNIVSGVLNFSIKPKENKTKVERLSLTD</sequence>
<keyword evidence="1" id="KW-0472">Membrane</keyword>
<feature type="transmembrane region" description="Helical" evidence="1">
    <location>
        <begin position="161"/>
        <end position="179"/>
    </location>
</feature>
<evidence type="ECO:0000256" key="1">
    <source>
        <dbReference type="SAM" id="Phobius"/>
    </source>
</evidence>
<name>G7YGG5_CLOSI</name>